<dbReference type="Proteomes" id="UP000515152">
    <property type="component" value="Chromosome 11"/>
</dbReference>
<name>A0A6P3W3H1_CLUHA</name>
<gene>
    <name evidence="8" type="primary">cdcp1a</name>
</gene>
<feature type="domain" description="CDCP1 third and sixth CUB" evidence="4">
    <location>
        <begin position="531"/>
        <end position="644"/>
    </location>
</feature>
<keyword evidence="3" id="KW-0732">Signal</keyword>
<dbReference type="InterPro" id="IPR038811">
    <property type="entry name" value="CDCP1"/>
</dbReference>
<evidence type="ECO:0000256" key="2">
    <source>
        <dbReference type="SAM" id="Phobius"/>
    </source>
</evidence>
<accession>A0A6P3W3H1</accession>
<dbReference type="InterPro" id="IPR056266">
    <property type="entry name" value="CDCP1_CUB_3rd_6th"/>
</dbReference>
<dbReference type="Pfam" id="PF23667">
    <property type="entry name" value="CUB_CDCP1_1"/>
    <property type="match status" value="1"/>
</dbReference>
<dbReference type="Pfam" id="PF23668">
    <property type="entry name" value="CUB_CDCP1_2"/>
    <property type="match status" value="2"/>
</dbReference>
<protein>
    <submittedName>
        <fullName evidence="8">CUB domain-containing protein 1a</fullName>
    </submittedName>
</protein>
<evidence type="ECO:0000259" key="6">
    <source>
        <dbReference type="Pfam" id="PF23668"/>
    </source>
</evidence>
<feature type="domain" description="CDCP1 second and fifth CUB" evidence="6">
    <location>
        <begin position="423"/>
        <end position="512"/>
    </location>
</feature>
<evidence type="ECO:0000259" key="4">
    <source>
        <dbReference type="Pfam" id="PF23665"/>
    </source>
</evidence>
<feature type="compositionally biased region" description="Basic and acidic residues" evidence="1">
    <location>
        <begin position="760"/>
        <end position="771"/>
    </location>
</feature>
<feature type="domain" description="CDCP1 third and sixth CUB" evidence="4">
    <location>
        <begin position="221"/>
        <end position="319"/>
    </location>
</feature>
<dbReference type="AlphaFoldDB" id="A0A6P3W3H1"/>
<evidence type="ECO:0000256" key="3">
    <source>
        <dbReference type="SAM" id="SignalP"/>
    </source>
</evidence>
<evidence type="ECO:0000259" key="5">
    <source>
        <dbReference type="Pfam" id="PF23667"/>
    </source>
</evidence>
<dbReference type="GeneID" id="105905490"/>
<keyword evidence="2" id="KW-1133">Transmembrane helix</keyword>
<dbReference type="InterPro" id="IPR056268">
    <property type="entry name" value="CUB_CDCP1_1st"/>
</dbReference>
<evidence type="ECO:0000313" key="8">
    <source>
        <dbReference type="RefSeq" id="XP_012688949.2"/>
    </source>
</evidence>
<dbReference type="RefSeq" id="XP_012688949.2">
    <property type="nucleotide sequence ID" value="XM_012833495.3"/>
</dbReference>
<dbReference type="OrthoDB" id="8960034at2759"/>
<keyword evidence="2" id="KW-0472">Membrane</keyword>
<feature type="compositionally biased region" description="Polar residues" evidence="1">
    <location>
        <begin position="750"/>
        <end position="759"/>
    </location>
</feature>
<dbReference type="CTD" id="541520"/>
<evidence type="ECO:0000313" key="7">
    <source>
        <dbReference type="Proteomes" id="UP000515152"/>
    </source>
</evidence>
<keyword evidence="2" id="KW-0812">Transmembrane</keyword>
<feature type="domain" description="CDCP1 first CUB" evidence="5">
    <location>
        <begin position="27"/>
        <end position="96"/>
    </location>
</feature>
<reference evidence="8" key="1">
    <citation type="submission" date="2025-08" db="UniProtKB">
        <authorList>
            <consortium name="RefSeq"/>
        </authorList>
    </citation>
    <scope>IDENTIFICATION</scope>
</reference>
<dbReference type="InterPro" id="IPR056269">
    <property type="entry name" value="CUB_CDCP1_2nd_5th"/>
</dbReference>
<feature type="region of interest" description="Disordered" evidence="1">
    <location>
        <begin position="748"/>
        <end position="775"/>
    </location>
</feature>
<organism evidence="7 8">
    <name type="scientific">Clupea harengus</name>
    <name type="common">Atlantic herring</name>
    <dbReference type="NCBI Taxonomy" id="7950"/>
    <lineage>
        <taxon>Eukaryota</taxon>
        <taxon>Metazoa</taxon>
        <taxon>Chordata</taxon>
        <taxon>Craniata</taxon>
        <taxon>Vertebrata</taxon>
        <taxon>Euteleostomi</taxon>
        <taxon>Actinopterygii</taxon>
        <taxon>Neopterygii</taxon>
        <taxon>Teleostei</taxon>
        <taxon>Clupei</taxon>
        <taxon>Clupeiformes</taxon>
        <taxon>Clupeoidei</taxon>
        <taxon>Clupeidae</taxon>
        <taxon>Clupea</taxon>
    </lineage>
</organism>
<dbReference type="KEGG" id="char:105905490"/>
<dbReference type="Pfam" id="PF23665">
    <property type="entry name" value="CDCP1_CUB_6"/>
    <property type="match status" value="2"/>
</dbReference>
<sequence>MKELPRVLRAAYFMFLFGIFASPVWSLTVTVDPGTVVSINRTDTSESKCTVCVGGDDKSFCQSGAVLRDAGSVSVTFTCTEPWDVFIVEIMKVIECKTKPCRHAVMPVDSQPLSVFNRTFHWCLRAPVRMTFHVDFSKKGLTQIPPSDTCPDEHTYNLVALETTKNVHLGSFCAIGTITGVQILNGGKVVLTVAGKKKLEPQAFDVFWGEDIKSLAVVSVDLPKGQSTQEFFSPNYPLSFPDDDLMTWDFGVPRFHETKVKILRHMEPRCRKKEPGVEYEFEHKQELIKVVKRLSDNKPTELEVPFKLSLRNCEMDQVRTRAEALGLSLHFSVSSIRSGSELLCEVDLSEENSLSLHIAKKATGSTCILKLDGVSQESVIVPPGKKSTLSFKDCPEEDLLLTVNKTIGCQDLQDCPPLPVPLTVPVLERCLPESLKTVHWNIQAPDHGTVELQAYTGKLRQSLPGQECNGSVNFSVAESDGTAIGRFCPTGFISKLQVRGNVTVSASPRNDEFLSQTFQTFFKASFTKEIKETYIFHITPEKDKKNLLASPGWPAGMKASSTASWITNFAPRLDAHLTFTMVTQPKCSARHTGIQVQTLGSQEEMYSRREDEEGDSEIVIPESFYLNVSNCLPEKGSFSVMGEITLMKPRRIILPVILGVVGTLLLGMFIALVAVCVVIRKKKKQMAHEVAIYNPNGHSFLPGLHGMPKTIEDDDAHIYDYIEDTLVYGHLLRDELEMDQYGAPAVDTYQPFNGPTETTPLKDTDPLKEPSGEGEMEMEVGEYRLFIPPTESAPPASETDASQEDTNSPTDLRLVENDLYSVGRDEESSPTPLTPCPEALQAPVFRRS</sequence>
<feature type="domain" description="CDCP1 second and fifth CUB" evidence="6">
    <location>
        <begin position="105"/>
        <end position="207"/>
    </location>
</feature>
<dbReference type="PANTHER" id="PTHR14477:SF1">
    <property type="entry name" value="CUB DOMAIN-CONTAINING PROTEIN 1"/>
    <property type="match status" value="1"/>
</dbReference>
<evidence type="ECO:0000256" key="1">
    <source>
        <dbReference type="SAM" id="MobiDB-lite"/>
    </source>
</evidence>
<feature type="chain" id="PRO_5027768731" evidence="3">
    <location>
        <begin position="27"/>
        <end position="848"/>
    </location>
</feature>
<feature type="transmembrane region" description="Helical" evidence="2">
    <location>
        <begin position="652"/>
        <end position="679"/>
    </location>
</feature>
<feature type="signal peptide" evidence="3">
    <location>
        <begin position="1"/>
        <end position="26"/>
    </location>
</feature>
<feature type="region of interest" description="Disordered" evidence="1">
    <location>
        <begin position="788"/>
        <end position="848"/>
    </location>
</feature>
<dbReference type="PANTHER" id="PTHR14477">
    <property type="entry name" value="CUB DOMAIN-CONTAINING PROTEIN 1"/>
    <property type="match status" value="1"/>
</dbReference>
<keyword evidence="7" id="KW-1185">Reference proteome</keyword>
<proteinExistence type="predicted"/>